<evidence type="ECO:0000313" key="2">
    <source>
        <dbReference type="EMBL" id="KPL84531.1"/>
    </source>
</evidence>
<reference evidence="2 3" key="1">
    <citation type="submission" date="2015-07" db="EMBL/GenBank/DDBJ databases">
        <title>Whole genome sequence of Thermanaerothrix daxensis DSM 23592.</title>
        <authorList>
            <person name="Hemp J."/>
            <person name="Ward L.M."/>
            <person name="Pace L.A."/>
            <person name="Fischer W.W."/>
        </authorList>
    </citation>
    <scope>NUCLEOTIDE SEQUENCE [LARGE SCALE GENOMIC DNA]</scope>
    <source>
        <strain evidence="2 3">GNS-1</strain>
    </source>
</reference>
<dbReference type="OrthoDB" id="9804656at2"/>
<gene>
    <name evidence="2" type="ORF">SE15_05465</name>
</gene>
<feature type="domain" description="SCP2" evidence="1">
    <location>
        <begin position="19"/>
        <end position="106"/>
    </location>
</feature>
<comment type="caution">
    <text evidence="2">The sequence shown here is derived from an EMBL/GenBank/DDBJ whole genome shotgun (WGS) entry which is preliminary data.</text>
</comment>
<dbReference type="Proteomes" id="UP000050544">
    <property type="component" value="Unassembled WGS sequence"/>
</dbReference>
<keyword evidence="3" id="KW-1185">Reference proteome</keyword>
<proteinExistence type="predicted"/>
<dbReference type="GO" id="GO:0005829">
    <property type="term" value="C:cytosol"/>
    <property type="evidence" value="ECO:0007669"/>
    <property type="project" value="TreeGrafter"/>
</dbReference>
<dbReference type="Pfam" id="PF02036">
    <property type="entry name" value="SCP2"/>
    <property type="match status" value="1"/>
</dbReference>
<dbReference type="PANTHER" id="PTHR10094">
    <property type="entry name" value="STEROL CARRIER PROTEIN 2 SCP-2 FAMILY PROTEIN"/>
    <property type="match status" value="1"/>
</dbReference>
<sequence>MEEITIQYVMENLHRAFSPENAHGVQAVIQLHVTGDEPGNWVIRIRDDQCEVTEGEVEYADLTFTADARDLLEMLQGKLNPLSAYMMGRLDFRGNSTLAMKLPTLFAKGMDYLKQQGGQD</sequence>
<evidence type="ECO:0000313" key="3">
    <source>
        <dbReference type="Proteomes" id="UP000050544"/>
    </source>
</evidence>
<dbReference type="AlphaFoldDB" id="A0A0P6XPH8"/>
<dbReference type="SUPFAM" id="SSF55718">
    <property type="entry name" value="SCP-like"/>
    <property type="match status" value="1"/>
</dbReference>
<evidence type="ECO:0000259" key="1">
    <source>
        <dbReference type="Pfam" id="PF02036"/>
    </source>
</evidence>
<dbReference type="InterPro" id="IPR003033">
    <property type="entry name" value="SCP2_sterol-bd_dom"/>
</dbReference>
<dbReference type="InterPro" id="IPR036527">
    <property type="entry name" value="SCP2_sterol-bd_dom_sf"/>
</dbReference>
<dbReference type="STRING" id="869279.SE15_05465"/>
<name>A0A0P6XPH8_9CHLR</name>
<dbReference type="RefSeq" id="WP_054521067.1">
    <property type="nucleotide sequence ID" value="NZ_LGKO01000002.1"/>
</dbReference>
<accession>A0A0P6XPH8</accession>
<dbReference type="Gene3D" id="3.30.1050.10">
    <property type="entry name" value="SCP2 sterol-binding domain"/>
    <property type="match status" value="1"/>
</dbReference>
<dbReference type="EMBL" id="LGKO01000002">
    <property type="protein sequence ID" value="KPL84531.1"/>
    <property type="molecule type" value="Genomic_DNA"/>
</dbReference>
<dbReference type="PANTHER" id="PTHR10094:SF25">
    <property type="entry name" value="SCP2 STEROL-BINDING DOMAIN-CONTAINING PROTEIN 1"/>
    <property type="match status" value="1"/>
</dbReference>
<organism evidence="2 3">
    <name type="scientific">Thermanaerothrix daxensis</name>
    <dbReference type="NCBI Taxonomy" id="869279"/>
    <lineage>
        <taxon>Bacteria</taxon>
        <taxon>Bacillati</taxon>
        <taxon>Chloroflexota</taxon>
        <taxon>Anaerolineae</taxon>
        <taxon>Anaerolineales</taxon>
        <taxon>Anaerolineaceae</taxon>
        <taxon>Thermanaerothrix</taxon>
    </lineage>
</organism>
<protein>
    <recommendedName>
        <fullName evidence="1">SCP2 domain-containing protein</fullName>
    </recommendedName>
</protein>